<dbReference type="RefSeq" id="WP_361709929.1">
    <property type="nucleotide sequence ID" value="NZ_JBEZVE010000043.1"/>
</dbReference>
<name>A0ABV2ZY03_9ACTN</name>
<proteinExistence type="predicted"/>
<evidence type="ECO:0000313" key="1">
    <source>
        <dbReference type="EMBL" id="MEU3787439.1"/>
    </source>
</evidence>
<dbReference type="EMBL" id="JBEZVE010000043">
    <property type="protein sequence ID" value="MEU3787439.1"/>
    <property type="molecule type" value="Genomic_DNA"/>
</dbReference>
<gene>
    <name evidence="1" type="ORF">AB0E89_44180</name>
</gene>
<evidence type="ECO:0000313" key="2">
    <source>
        <dbReference type="Proteomes" id="UP001550739"/>
    </source>
</evidence>
<comment type="caution">
    <text evidence="1">The sequence shown here is derived from an EMBL/GenBank/DDBJ whole genome shotgun (WGS) entry which is preliminary data.</text>
</comment>
<organism evidence="1 2">
    <name type="scientific">Streptomyces sp. 900129855</name>
    <dbReference type="NCBI Taxonomy" id="3155129"/>
    <lineage>
        <taxon>Bacteria</taxon>
        <taxon>Bacillati</taxon>
        <taxon>Actinomycetota</taxon>
        <taxon>Actinomycetes</taxon>
        <taxon>Kitasatosporales</taxon>
        <taxon>Streptomycetaceae</taxon>
        <taxon>Streptomyces</taxon>
    </lineage>
</organism>
<keyword evidence="2" id="KW-1185">Reference proteome</keyword>
<reference evidence="1 2" key="1">
    <citation type="submission" date="2024-06" db="EMBL/GenBank/DDBJ databases">
        <title>The Natural Products Discovery Center: Release of the First 8490 Sequenced Strains for Exploring Actinobacteria Biosynthetic Diversity.</title>
        <authorList>
            <person name="Kalkreuter E."/>
            <person name="Kautsar S.A."/>
            <person name="Yang D."/>
            <person name="Bader C.D."/>
            <person name="Teijaro C.N."/>
            <person name="Fluegel L."/>
            <person name="Davis C.M."/>
            <person name="Simpson J.R."/>
            <person name="Lauterbach L."/>
            <person name="Steele A.D."/>
            <person name="Gui C."/>
            <person name="Meng S."/>
            <person name="Li G."/>
            <person name="Viehrig K."/>
            <person name="Ye F."/>
            <person name="Su P."/>
            <person name="Kiefer A.F."/>
            <person name="Nichols A."/>
            <person name="Cepeda A.J."/>
            <person name="Yan W."/>
            <person name="Fan B."/>
            <person name="Jiang Y."/>
            <person name="Adhikari A."/>
            <person name="Zheng C.-J."/>
            <person name="Schuster L."/>
            <person name="Cowan T.M."/>
            <person name="Smanski M.J."/>
            <person name="Chevrette M.G."/>
            <person name="De Carvalho L.P.S."/>
            <person name="Shen B."/>
        </authorList>
    </citation>
    <scope>NUCLEOTIDE SEQUENCE [LARGE SCALE GENOMIC DNA]</scope>
    <source>
        <strain evidence="1 2">NPDC033843</strain>
    </source>
</reference>
<protein>
    <recommendedName>
        <fullName evidence="3">Lipocalin-like domain-containing protein</fullName>
    </recommendedName>
</protein>
<evidence type="ECO:0008006" key="3">
    <source>
        <dbReference type="Google" id="ProtNLM"/>
    </source>
</evidence>
<accession>A0ABV2ZY03</accession>
<sequence length="144" mass="15483">MTTPTTYRKGSTWLQTSPVDFSHNLTGAERADERISEVEELKIPFPGVWEVSYQARSYTGGTASVNSFAHTALFKNGSLILGTEAVTGGNATLQTTAGQTVLEKFDVNDVITLHAYRIGTNDVSVLSNGDGRTGVMAHWVSPGF</sequence>
<dbReference type="Proteomes" id="UP001550739">
    <property type="component" value="Unassembled WGS sequence"/>
</dbReference>